<evidence type="ECO:0000259" key="1">
    <source>
        <dbReference type="Pfam" id="PF01683"/>
    </source>
</evidence>
<keyword evidence="4" id="KW-1185">Reference proteome</keyword>
<dbReference type="Proteomes" id="UP000663873">
    <property type="component" value="Unassembled WGS sequence"/>
</dbReference>
<dbReference type="AlphaFoldDB" id="A0A821W9P8"/>
<dbReference type="EMBL" id="CAJOBP010102507">
    <property type="protein sequence ID" value="CAF4980091.1"/>
    <property type="molecule type" value="Genomic_DNA"/>
</dbReference>
<evidence type="ECO:0000313" key="3">
    <source>
        <dbReference type="EMBL" id="CAF4980091.1"/>
    </source>
</evidence>
<sequence>STGYYSALTLQCEKLGEPNEDTCYADSNCISTAVCIGGVCRCPTEWYYNVNTDTCDRAK</sequence>
<comment type="caution">
    <text evidence="2">The sequence shown here is derived from an EMBL/GenBank/DDBJ whole genome shotgun (WGS) entry which is preliminary data.</text>
</comment>
<name>A0A821W9P8_9BILA</name>
<feature type="non-terminal residue" evidence="2">
    <location>
        <position position="59"/>
    </location>
</feature>
<reference evidence="2" key="1">
    <citation type="submission" date="2021-02" db="EMBL/GenBank/DDBJ databases">
        <authorList>
            <person name="Nowell W R."/>
        </authorList>
    </citation>
    <scope>NUCLEOTIDE SEQUENCE</scope>
</reference>
<evidence type="ECO:0000313" key="2">
    <source>
        <dbReference type="EMBL" id="CAF4922992.1"/>
    </source>
</evidence>
<organism evidence="2 4">
    <name type="scientific">Rotaria socialis</name>
    <dbReference type="NCBI Taxonomy" id="392032"/>
    <lineage>
        <taxon>Eukaryota</taxon>
        <taxon>Metazoa</taxon>
        <taxon>Spiralia</taxon>
        <taxon>Gnathifera</taxon>
        <taxon>Rotifera</taxon>
        <taxon>Eurotatoria</taxon>
        <taxon>Bdelloidea</taxon>
        <taxon>Philodinida</taxon>
        <taxon>Philodinidae</taxon>
        <taxon>Rotaria</taxon>
    </lineage>
</organism>
<feature type="non-terminal residue" evidence="2">
    <location>
        <position position="1"/>
    </location>
</feature>
<evidence type="ECO:0000313" key="4">
    <source>
        <dbReference type="Proteomes" id="UP000663873"/>
    </source>
</evidence>
<protein>
    <recommendedName>
        <fullName evidence="1">EB domain-containing protein</fullName>
    </recommendedName>
</protein>
<proteinExistence type="predicted"/>
<dbReference type="InterPro" id="IPR006149">
    <property type="entry name" value="EB_dom"/>
</dbReference>
<dbReference type="EMBL" id="CAJOBP010083546">
    <property type="protein sequence ID" value="CAF4922992.1"/>
    <property type="molecule type" value="Genomic_DNA"/>
</dbReference>
<feature type="domain" description="EB" evidence="1">
    <location>
        <begin position="8"/>
        <end position="55"/>
    </location>
</feature>
<gene>
    <name evidence="2" type="ORF">UJA718_LOCUS46516</name>
    <name evidence="3" type="ORF">UJA718_LOCUS49260</name>
</gene>
<accession>A0A821W9P8</accession>
<dbReference type="Pfam" id="PF01683">
    <property type="entry name" value="EB"/>
    <property type="match status" value="1"/>
</dbReference>